<dbReference type="GO" id="GO:0008831">
    <property type="term" value="F:dTDP-4-dehydrorhamnose reductase activity"/>
    <property type="evidence" value="ECO:0007669"/>
    <property type="project" value="UniProtKB-EC"/>
</dbReference>
<name>A0A1F7HZV1_9BACT</name>
<dbReference type="Gene3D" id="3.40.50.720">
    <property type="entry name" value="NAD(P)-binding Rossmann-like Domain"/>
    <property type="match status" value="1"/>
</dbReference>
<dbReference type="CDD" id="cd05254">
    <property type="entry name" value="dTDP_HR_like_SDR_e"/>
    <property type="match status" value="1"/>
</dbReference>
<dbReference type="AlphaFoldDB" id="A0A1F7HZV1"/>
<protein>
    <recommendedName>
        <fullName evidence="2">dTDP-4-dehydrorhamnose reductase</fullName>
        <ecNumber evidence="2">1.1.1.133</ecNumber>
    </recommendedName>
</protein>
<sequence>MNIAITGAYGLVGSRVVELLKHDFTFIPLAHSEVDITDQKQAHKKLNNINFDLLLHLAAYTKVDGAESERDLAYKINVTGTKNLFETCQDLNKKFIYISTDFVFDGKNPPYDENSKPNPISYYGQTKYEGEKIVQGKAMIVRTSYPFKSQNNKKKDFVHTVKSLLETNREVVMVTDSQFTPTFIDDLANGLKNLLNNYQPQIYHLVGSQSLSPYHAGKLIAQYFQLNEELVKPTTYAQYFAGKAKRPQWSKMKTIFKKLKLKSFKDCLEKT</sequence>
<dbReference type="InterPro" id="IPR029903">
    <property type="entry name" value="RmlD-like-bd"/>
</dbReference>
<dbReference type="PANTHER" id="PTHR10491:SF4">
    <property type="entry name" value="METHIONINE ADENOSYLTRANSFERASE 2 SUBUNIT BETA"/>
    <property type="match status" value="1"/>
</dbReference>
<evidence type="ECO:0000256" key="2">
    <source>
        <dbReference type="RuleBase" id="RU364082"/>
    </source>
</evidence>
<reference evidence="4 5" key="1">
    <citation type="journal article" date="2016" name="Nat. Commun.">
        <title>Thousands of microbial genomes shed light on interconnected biogeochemical processes in an aquifer system.</title>
        <authorList>
            <person name="Anantharaman K."/>
            <person name="Brown C.T."/>
            <person name="Hug L.A."/>
            <person name="Sharon I."/>
            <person name="Castelle C.J."/>
            <person name="Probst A.J."/>
            <person name="Thomas B.C."/>
            <person name="Singh A."/>
            <person name="Wilkins M.J."/>
            <person name="Karaoz U."/>
            <person name="Brodie E.L."/>
            <person name="Williams K.H."/>
            <person name="Hubbard S.S."/>
            <person name="Banfield J.F."/>
        </authorList>
    </citation>
    <scope>NUCLEOTIDE SEQUENCE [LARGE SCALE GENOMIC DNA]</scope>
</reference>
<gene>
    <name evidence="4" type="ORF">A3F03_00935</name>
</gene>
<keyword evidence="2" id="KW-0560">Oxidoreductase</keyword>
<dbReference type="PANTHER" id="PTHR10491">
    <property type="entry name" value="DTDP-4-DEHYDRORHAMNOSE REDUCTASE"/>
    <property type="match status" value="1"/>
</dbReference>
<dbReference type="SUPFAM" id="SSF51735">
    <property type="entry name" value="NAD(P)-binding Rossmann-fold domains"/>
    <property type="match status" value="1"/>
</dbReference>
<evidence type="ECO:0000313" key="4">
    <source>
        <dbReference type="EMBL" id="OGK36657.1"/>
    </source>
</evidence>
<comment type="function">
    <text evidence="2">Catalyzes the reduction of dTDP-6-deoxy-L-lyxo-4-hexulose to yield dTDP-L-rhamnose.</text>
</comment>
<feature type="domain" description="RmlD-like substrate binding" evidence="3">
    <location>
        <begin position="1"/>
        <end position="254"/>
    </location>
</feature>
<comment type="similarity">
    <text evidence="1 2">Belongs to the dTDP-4-dehydrorhamnose reductase family.</text>
</comment>
<evidence type="ECO:0000313" key="5">
    <source>
        <dbReference type="Proteomes" id="UP000176803"/>
    </source>
</evidence>
<dbReference type="EC" id="1.1.1.133" evidence="2"/>
<evidence type="ECO:0000259" key="3">
    <source>
        <dbReference type="Pfam" id="PF04321"/>
    </source>
</evidence>
<comment type="pathway">
    <text evidence="2">Carbohydrate biosynthesis; dTDP-L-rhamnose biosynthesis.</text>
</comment>
<dbReference type="Pfam" id="PF04321">
    <property type="entry name" value="RmlD_sub_bind"/>
    <property type="match status" value="1"/>
</dbReference>
<comment type="caution">
    <text evidence="4">The sequence shown here is derived from an EMBL/GenBank/DDBJ whole genome shotgun (WGS) entry which is preliminary data.</text>
</comment>
<dbReference type="EMBL" id="MGAC01000058">
    <property type="protein sequence ID" value="OGK36657.1"/>
    <property type="molecule type" value="Genomic_DNA"/>
</dbReference>
<evidence type="ECO:0000256" key="1">
    <source>
        <dbReference type="ARBA" id="ARBA00010944"/>
    </source>
</evidence>
<proteinExistence type="inferred from homology"/>
<organism evidence="4 5">
    <name type="scientific">Candidatus Roizmanbacteria bacterium RIFCSPHIGHO2_12_FULL_41_11</name>
    <dbReference type="NCBI Taxonomy" id="1802052"/>
    <lineage>
        <taxon>Bacteria</taxon>
        <taxon>Candidatus Roizmaniibacteriota</taxon>
    </lineage>
</organism>
<keyword evidence="2" id="KW-0521">NADP</keyword>
<accession>A0A1F7HZV1</accession>
<dbReference type="UniPathway" id="UPA00124"/>
<dbReference type="InterPro" id="IPR005913">
    <property type="entry name" value="dTDP_dehydrorham_reduct"/>
</dbReference>
<dbReference type="GO" id="GO:0019305">
    <property type="term" value="P:dTDP-rhamnose biosynthetic process"/>
    <property type="evidence" value="ECO:0007669"/>
    <property type="project" value="UniProtKB-UniPathway"/>
</dbReference>
<dbReference type="Proteomes" id="UP000176803">
    <property type="component" value="Unassembled WGS sequence"/>
</dbReference>
<dbReference type="InterPro" id="IPR036291">
    <property type="entry name" value="NAD(P)-bd_dom_sf"/>
</dbReference>